<dbReference type="Proteomes" id="UP001157418">
    <property type="component" value="Unassembled WGS sequence"/>
</dbReference>
<sequence length="76" mass="8527">MDVNGDSSINTTHLNTHTVVAKADDYYLRFPIQNIDDIPDYNEEVGLSIMAIIIGFDLDEDRIKEINISPMSSTPL</sequence>
<evidence type="ECO:0000313" key="2">
    <source>
        <dbReference type="Proteomes" id="UP001157418"/>
    </source>
</evidence>
<dbReference type="AlphaFoldDB" id="A0AAU9PV62"/>
<organism evidence="1 2">
    <name type="scientific">Lactuca virosa</name>
    <dbReference type="NCBI Taxonomy" id="75947"/>
    <lineage>
        <taxon>Eukaryota</taxon>
        <taxon>Viridiplantae</taxon>
        <taxon>Streptophyta</taxon>
        <taxon>Embryophyta</taxon>
        <taxon>Tracheophyta</taxon>
        <taxon>Spermatophyta</taxon>
        <taxon>Magnoliopsida</taxon>
        <taxon>eudicotyledons</taxon>
        <taxon>Gunneridae</taxon>
        <taxon>Pentapetalae</taxon>
        <taxon>asterids</taxon>
        <taxon>campanulids</taxon>
        <taxon>Asterales</taxon>
        <taxon>Asteraceae</taxon>
        <taxon>Cichorioideae</taxon>
        <taxon>Cichorieae</taxon>
        <taxon>Lactucinae</taxon>
        <taxon>Lactuca</taxon>
    </lineage>
</organism>
<comment type="caution">
    <text evidence="1">The sequence shown here is derived from an EMBL/GenBank/DDBJ whole genome shotgun (WGS) entry which is preliminary data.</text>
</comment>
<protein>
    <submittedName>
        <fullName evidence="1">Uncharacterized protein</fullName>
    </submittedName>
</protein>
<keyword evidence="2" id="KW-1185">Reference proteome</keyword>
<evidence type="ECO:0000313" key="1">
    <source>
        <dbReference type="EMBL" id="CAH1453375.1"/>
    </source>
</evidence>
<gene>
    <name evidence="1" type="ORF">LVIROSA_LOCUS38619</name>
</gene>
<accession>A0AAU9PV62</accession>
<name>A0AAU9PV62_9ASTR</name>
<reference evidence="1 2" key="1">
    <citation type="submission" date="2022-01" db="EMBL/GenBank/DDBJ databases">
        <authorList>
            <person name="Xiong W."/>
            <person name="Schranz E."/>
        </authorList>
    </citation>
    <scope>NUCLEOTIDE SEQUENCE [LARGE SCALE GENOMIC DNA]</scope>
</reference>
<proteinExistence type="predicted"/>
<dbReference type="EMBL" id="CAKMRJ010005745">
    <property type="protein sequence ID" value="CAH1453375.1"/>
    <property type="molecule type" value="Genomic_DNA"/>
</dbReference>